<dbReference type="OrthoDB" id="8250698at2759"/>
<keyword evidence="2" id="KW-1185">Reference proteome</keyword>
<name>A0A8J2MJY5_COTCN</name>
<proteinExistence type="predicted"/>
<comment type="caution">
    <text evidence="1">The sequence shown here is derived from an EMBL/GenBank/DDBJ whole genome shotgun (WGS) entry which is preliminary data.</text>
</comment>
<dbReference type="EMBL" id="CAJNRD030001119">
    <property type="protein sequence ID" value="CAG5088625.1"/>
    <property type="molecule type" value="Genomic_DNA"/>
</dbReference>
<protein>
    <submittedName>
        <fullName evidence="1">Uncharacterized protein</fullName>
    </submittedName>
</protein>
<dbReference type="Proteomes" id="UP000786811">
    <property type="component" value="Unassembled WGS sequence"/>
</dbReference>
<reference evidence="1" key="1">
    <citation type="submission" date="2021-04" db="EMBL/GenBank/DDBJ databases">
        <authorList>
            <person name="Chebbi M.A.C M."/>
        </authorList>
    </citation>
    <scope>NUCLEOTIDE SEQUENCE</scope>
</reference>
<evidence type="ECO:0000313" key="2">
    <source>
        <dbReference type="Proteomes" id="UP000786811"/>
    </source>
</evidence>
<dbReference type="AlphaFoldDB" id="A0A8J2MJY5"/>
<evidence type="ECO:0000313" key="1">
    <source>
        <dbReference type="EMBL" id="CAG5088625.1"/>
    </source>
</evidence>
<gene>
    <name evidence="1" type="ORF">HICCMSTLAB_LOCUS4915</name>
</gene>
<sequence length="135" mass="15408">MEHKSESVEYKKYGIVLLRKRALIEGFSTKCRSEALKILVEEIASLIREEICLRRKRKEFLQNILRDYEKDPMLAVNSFSDEKGCEKGDNYASNITKTTIKGRSGCGKDQNNKKIAFETLGNSCDVVKCIPRAVK</sequence>
<accession>A0A8J2MJY5</accession>
<organism evidence="1 2">
    <name type="scientific">Cotesia congregata</name>
    <name type="common">Parasitoid wasp</name>
    <name type="synonym">Apanteles congregatus</name>
    <dbReference type="NCBI Taxonomy" id="51543"/>
    <lineage>
        <taxon>Eukaryota</taxon>
        <taxon>Metazoa</taxon>
        <taxon>Ecdysozoa</taxon>
        <taxon>Arthropoda</taxon>
        <taxon>Hexapoda</taxon>
        <taxon>Insecta</taxon>
        <taxon>Pterygota</taxon>
        <taxon>Neoptera</taxon>
        <taxon>Endopterygota</taxon>
        <taxon>Hymenoptera</taxon>
        <taxon>Apocrita</taxon>
        <taxon>Ichneumonoidea</taxon>
        <taxon>Braconidae</taxon>
        <taxon>Microgastrinae</taxon>
        <taxon>Cotesia</taxon>
    </lineage>
</organism>